<dbReference type="Proteomes" id="UP000239709">
    <property type="component" value="Chromosome"/>
</dbReference>
<keyword evidence="3" id="KW-1185">Reference proteome</keyword>
<sequence>MSSILLAGLTDHEAAAIEIMVGMNWSDRHVLTIARGVGLGVPEQTPAARACTHCVLDLFGFGLRRYSAENEVKLRAFLGNRSAVLLIWGNGGGWLEQHLRWAHGQAVAWVSMPYTSAEMLAAIKQIHDVGPPVRLRHDAFSDFADTAPDEAGAHRAATPGRSRLSTAEAEDRSPSETGTEADAAEPPVPAWRRAMALADQLKASRASAAASVGAAMRSATDEVALAPGAASPTPTAVSLKVAALREAAKALASKTAAGVGAAISTGATAAGAGVSRTATASLTPEARASAAPRAPAKGVTQGALADMQRIFPALAGVPLLRVCERALAGQGAQLLRVAGKSAFVVDASQGWIASGLPVSALVKMLHTPDLVEHMEVQPLPASDVDATLERLFGARFRGAKTALDAVMWELLSDALKDLPLAPQGELSFRLHRFPNFTHLQSVGALDVQLASICSRVEQSARDLVRAFPRNEADVHRFVVLCVLSGVAGITRTSFIHRREPPAAGAGAAAGAAKPTAQTAARRGFFKSLLDKLF</sequence>
<reference evidence="2 3" key="1">
    <citation type="submission" date="2018-03" db="EMBL/GenBank/DDBJ databases">
        <title>Genome sequencing of Ottowia sp.</title>
        <authorList>
            <person name="Kim S.-J."/>
            <person name="Heo J."/>
            <person name="Kwon S.-W."/>
        </authorList>
    </citation>
    <scope>NUCLEOTIDE SEQUENCE [LARGE SCALE GENOMIC DNA]</scope>
    <source>
        <strain evidence="2 3">KADR8-3</strain>
    </source>
</reference>
<gene>
    <name evidence="2" type="ORF">C6570_12675</name>
</gene>
<evidence type="ECO:0000313" key="3">
    <source>
        <dbReference type="Proteomes" id="UP000239709"/>
    </source>
</evidence>
<evidence type="ECO:0000313" key="2">
    <source>
        <dbReference type="EMBL" id="AVO34995.1"/>
    </source>
</evidence>
<protein>
    <submittedName>
        <fullName evidence="2">Uncharacterized protein</fullName>
    </submittedName>
</protein>
<evidence type="ECO:0000256" key="1">
    <source>
        <dbReference type="SAM" id="MobiDB-lite"/>
    </source>
</evidence>
<name>A0A2S0MGH7_9BURK</name>
<dbReference type="EMBL" id="CP027666">
    <property type="protein sequence ID" value="AVO34995.1"/>
    <property type="molecule type" value="Genomic_DNA"/>
</dbReference>
<dbReference type="OrthoDB" id="8888155at2"/>
<accession>A0A2S0MGH7</accession>
<dbReference type="KEGG" id="otk:C6570_12675"/>
<dbReference type="RefSeq" id="WP_106703544.1">
    <property type="nucleotide sequence ID" value="NZ_CP027666.1"/>
</dbReference>
<organism evidence="2 3">
    <name type="scientific">Ottowia oryzae</name>
    <dbReference type="NCBI Taxonomy" id="2109914"/>
    <lineage>
        <taxon>Bacteria</taxon>
        <taxon>Pseudomonadati</taxon>
        <taxon>Pseudomonadota</taxon>
        <taxon>Betaproteobacteria</taxon>
        <taxon>Burkholderiales</taxon>
        <taxon>Comamonadaceae</taxon>
        <taxon>Ottowia</taxon>
    </lineage>
</organism>
<dbReference type="AlphaFoldDB" id="A0A2S0MGH7"/>
<proteinExistence type="predicted"/>
<feature type="region of interest" description="Disordered" evidence="1">
    <location>
        <begin position="146"/>
        <end position="186"/>
    </location>
</feature>